<keyword evidence="1" id="KW-0812">Transmembrane</keyword>
<reference evidence="2 3" key="1">
    <citation type="submission" date="2017-08" db="EMBL/GenBank/DDBJ databases">
        <title>Infants hospitalized years apart are colonized by the same room-sourced microbial strains.</title>
        <authorList>
            <person name="Brooks B."/>
            <person name="Olm M.R."/>
            <person name="Firek B.A."/>
            <person name="Baker R."/>
            <person name="Thomas B.C."/>
            <person name="Morowitz M.J."/>
            <person name="Banfield J.F."/>
        </authorList>
    </citation>
    <scope>NUCLEOTIDE SEQUENCE [LARGE SCALE GENOMIC DNA]</scope>
    <source>
        <strain evidence="2">S2_003_000_R2_14</strain>
    </source>
</reference>
<name>A0A2W5SNA3_9BACT</name>
<keyword evidence="1" id="KW-1133">Transmembrane helix</keyword>
<feature type="transmembrane region" description="Helical" evidence="1">
    <location>
        <begin position="12"/>
        <end position="36"/>
    </location>
</feature>
<accession>A0A2W5SNA3</accession>
<dbReference type="EMBL" id="QFQP01000058">
    <property type="protein sequence ID" value="PZR04412.1"/>
    <property type="molecule type" value="Genomic_DNA"/>
</dbReference>
<evidence type="ECO:0000313" key="3">
    <source>
        <dbReference type="Proteomes" id="UP000249061"/>
    </source>
</evidence>
<comment type="caution">
    <text evidence="2">The sequence shown here is derived from an EMBL/GenBank/DDBJ whole genome shotgun (WGS) entry which is preliminary data.</text>
</comment>
<dbReference type="AlphaFoldDB" id="A0A2W5SNA3"/>
<keyword evidence="1" id="KW-0472">Membrane</keyword>
<evidence type="ECO:0000313" key="2">
    <source>
        <dbReference type="EMBL" id="PZR04412.1"/>
    </source>
</evidence>
<proteinExistence type="predicted"/>
<evidence type="ECO:0000256" key="1">
    <source>
        <dbReference type="SAM" id="Phobius"/>
    </source>
</evidence>
<organism evidence="2 3">
    <name type="scientific">Archangium gephyra</name>
    <dbReference type="NCBI Taxonomy" id="48"/>
    <lineage>
        <taxon>Bacteria</taxon>
        <taxon>Pseudomonadati</taxon>
        <taxon>Myxococcota</taxon>
        <taxon>Myxococcia</taxon>
        <taxon>Myxococcales</taxon>
        <taxon>Cystobacterineae</taxon>
        <taxon>Archangiaceae</taxon>
        <taxon>Archangium</taxon>
    </lineage>
</organism>
<protein>
    <submittedName>
        <fullName evidence="2">Uncharacterized protein</fullName>
    </submittedName>
</protein>
<sequence>MSVEKKRTSGCLIAAIVVAVLLAICCTLLAAITAFAPGPRRAFTQLTRTASVAWKARNAIGTKELRAAGCTDAYVVEVKDVPDQFIDAGSFEVAVTCHVREKSLSCAEVAAAYRAAPGANAGALRAIVMRADKSHACEGDY</sequence>
<gene>
    <name evidence="2" type="ORF">DI536_34200</name>
</gene>
<dbReference type="Proteomes" id="UP000249061">
    <property type="component" value="Unassembled WGS sequence"/>
</dbReference>